<keyword evidence="2" id="KW-1185">Reference proteome</keyword>
<dbReference type="Proteomes" id="UP000320762">
    <property type="component" value="Unassembled WGS sequence"/>
</dbReference>
<proteinExistence type="predicted"/>
<evidence type="ECO:0000313" key="2">
    <source>
        <dbReference type="Proteomes" id="UP000320762"/>
    </source>
</evidence>
<sequence length="152" mass="18046">MVVCRLLYASVVAFRVDGPVPMDDMRAHVWHGWWRRTTPIVEILIRAFMRVGRNGRGFGGLCERTVRVRSAGVPLDARFDCLSSDATNHWHLQRRTQRRSSSCQVFDVRVIQRPGRDHVRWYHDRLRIYKLRQTAHFQDTRMQRCGRFARIL</sequence>
<organism evidence="1 2">
    <name type="scientific">Schizophyllum amplum</name>
    <dbReference type="NCBI Taxonomy" id="97359"/>
    <lineage>
        <taxon>Eukaryota</taxon>
        <taxon>Fungi</taxon>
        <taxon>Dikarya</taxon>
        <taxon>Basidiomycota</taxon>
        <taxon>Agaricomycotina</taxon>
        <taxon>Agaricomycetes</taxon>
        <taxon>Agaricomycetidae</taxon>
        <taxon>Agaricales</taxon>
        <taxon>Schizophyllaceae</taxon>
        <taxon>Schizophyllum</taxon>
    </lineage>
</organism>
<gene>
    <name evidence="1" type="ORF">BD626DRAFT_521282</name>
</gene>
<accession>A0A550BTS9</accession>
<comment type="caution">
    <text evidence="1">The sequence shown here is derived from an EMBL/GenBank/DDBJ whole genome shotgun (WGS) entry which is preliminary data.</text>
</comment>
<evidence type="ECO:0000313" key="1">
    <source>
        <dbReference type="EMBL" id="TRM55934.1"/>
    </source>
</evidence>
<dbReference type="EMBL" id="VDMD01000085">
    <property type="protein sequence ID" value="TRM55934.1"/>
    <property type="molecule type" value="Genomic_DNA"/>
</dbReference>
<protein>
    <submittedName>
        <fullName evidence="1">Uncharacterized protein</fullName>
    </submittedName>
</protein>
<reference evidence="1 2" key="1">
    <citation type="journal article" date="2019" name="New Phytol.">
        <title>Comparative genomics reveals unique wood-decay strategies and fruiting body development in the Schizophyllaceae.</title>
        <authorList>
            <person name="Almasi E."/>
            <person name="Sahu N."/>
            <person name="Krizsan K."/>
            <person name="Balint B."/>
            <person name="Kovacs G.M."/>
            <person name="Kiss B."/>
            <person name="Cseklye J."/>
            <person name="Drula E."/>
            <person name="Henrissat B."/>
            <person name="Nagy I."/>
            <person name="Chovatia M."/>
            <person name="Adam C."/>
            <person name="LaButti K."/>
            <person name="Lipzen A."/>
            <person name="Riley R."/>
            <person name="Grigoriev I.V."/>
            <person name="Nagy L.G."/>
        </authorList>
    </citation>
    <scope>NUCLEOTIDE SEQUENCE [LARGE SCALE GENOMIC DNA]</scope>
    <source>
        <strain evidence="1 2">NL-1724</strain>
    </source>
</reference>
<name>A0A550BTS9_9AGAR</name>
<dbReference type="AlphaFoldDB" id="A0A550BTS9"/>